<comment type="caution">
    <text evidence="1">The sequence shown here is derived from an EMBL/GenBank/DDBJ whole genome shotgun (WGS) entry which is preliminary data.</text>
</comment>
<accession>A0ABV4X1R5</accession>
<name>A0ABV4X1R5_9CYAN</name>
<organism evidence="1 2">
    <name type="scientific">Floridaenema aerugineum BLCC-F46</name>
    <dbReference type="NCBI Taxonomy" id="3153654"/>
    <lineage>
        <taxon>Bacteria</taxon>
        <taxon>Bacillati</taxon>
        <taxon>Cyanobacteriota</taxon>
        <taxon>Cyanophyceae</taxon>
        <taxon>Oscillatoriophycideae</taxon>
        <taxon>Aerosakkonematales</taxon>
        <taxon>Aerosakkonemataceae</taxon>
        <taxon>Floridanema</taxon>
        <taxon>Floridanema aerugineum</taxon>
    </lineage>
</organism>
<dbReference type="Proteomes" id="UP001576774">
    <property type="component" value="Unassembled WGS sequence"/>
</dbReference>
<evidence type="ECO:0000313" key="2">
    <source>
        <dbReference type="Proteomes" id="UP001576774"/>
    </source>
</evidence>
<proteinExistence type="predicted"/>
<sequence>MRSHYQQKMRSLFSAKFGKCDRSFCVRGKRKSDWVVFGYAIALAEKNAIAFSAKFRKGDRSFLCWWEKSDWVVLGYAIALPAKNAIAFFS</sequence>
<dbReference type="RefSeq" id="WP_413269844.1">
    <property type="nucleotide sequence ID" value="NZ_JBHFNQ010000060.1"/>
</dbReference>
<keyword evidence="2" id="KW-1185">Reference proteome</keyword>
<reference evidence="1 2" key="1">
    <citation type="submission" date="2024-09" db="EMBL/GenBank/DDBJ databases">
        <title>Floridaenema gen nov. (Aerosakkonemataceae, Aerosakkonematales ord. nov., Cyanobacteria) from benthic tropical and subtropical fresh waters, with the description of four new species.</title>
        <authorList>
            <person name="Moretto J.A."/>
            <person name="Berthold D.E."/>
            <person name="Lefler F.W."/>
            <person name="Huang I.-S."/>
            <person name="Laughinghouse H. IV."/>
        </authorList>
    </citation>
    <scope>NUCLEOTIDE SEQUENCE [LARGE SCALE GENOMIC DNA]</scope>
    <source>
        <strain evidence="1 2">BLCC-F46</strain>
    </source>
</reference>
<gene>
    <name evidence="1" type="ORF">ACE1CC_07485</name>
</gene>
<evidence type="ECO:0000313" key="1">
    <source>
        <dbReference type="EMBL" id="MFB2876720.1"/>
    </source>
</evidence>
<dbReference type="EMBL" id="JBHFNQ010000060">
    <property type="protein sequence ID" value="MFB2876720.1"/>
    <property type="molecule type" value="Genomic_DNA"/>
</dbReference>
<protein>
    <submittedName>
        <fullName evidence="1">Uncharacterized protein</fullName>
    </submittedName>
</protein>